<reference evidence="1" key="1">
    <citation type="submission" date="2022-02" db="EMBL/GenBank/DDBJ databases">
        <title>Plant Genome Project.</title>
        <authorList>
            <person name="Zhang R.-G."/>
        </authorList>
    </citation>
    <scope>NUCLEOTIDE SEQUENCE</scope>
    <source>
        <strain evidence="1">AT1</strain>
    </source>
</reference>
<protein>
    <submittedName>
        <fullName evidence="1">Uncharacterized protein</fullName>
    </submittedName>
</protein>
<proteinExistence type="predicted"/>
<evidence type="ECO:0000313" key="1">
    <source>
        <dbReference type="EMBL" id="KAI8530127.1"/>
    </source>
</evidence>
<keyword evidence="2" id="KW-1185">Reference proteome</keyword>
<sequence>MVAEMEVPIRLFPAGYQVDEAYHPLLNAIARRHPEMFAHFNLRSAQLGVLFFRDLHEVLAPWAQLRFGDFTTNTETVLQDVAQDAEVMGSCSNRGDLTLPLLIIVKFRMINTG</sequence>
<dbReference type="EMBL" id="CM046398">
    <property type="protein sequence ID" value="KAI8530127.1"/>
    <property type="molecule type" value="Genomic_DNA"/>
</dbReference>
<comment type="caution">
    <text evidence="1">The sequence shown here is derived from an EMBL/GenBank/DDBJ whole genome shotgun (WGS) entry which is preliminary data.</text>
</comment>
<organism evidence="1 2">
    <name type="scientific">Rhododendron molle</name>
    <name type="common">Chinese azalea</name>
    <name type="synonym">Azalea mollis</name>
    <dbReference type="NCBI Taxonomy" id="49168"/>
    <lineage>
        <taxon>Eukaryota</taxon>
        <taxon>Viridiplantae</taxon>
        <taxon>Streptophyta</taxon>
        <taxon>Embryophyta</taxon>
        <taxon>Tracheophyta</taxon>
        <taxon>Spermatophyta</taxon>
        <taxon>Magnoliopsida</taxon>
        <taxon>eudicotyledons</taxon>
        <taxon>Gunneridae</taxon>
        <taxon>Pentapetalae</taxon>
        <taxon>asterids</taxon>
        <taxon>Ericales</taxon>
        <taxon>Ericaceae</taxon>
        <taxon>Ericoideae</taxon>
        <taxon>Rhodoreae</taxon>
        <taxon>Rhododendron</taxon>
    </lineage>
</organism>
<name>A0ACC0LP74_RHOML</name>
<accession>A0ACC0LP74</accession>
<dbReference type="Proteomes" id="UP001062846">
    <property type="component" value="Chromosome 11"/>
</dbReference>
<gene>
    <name evidence="1" type="ORF">RHMOL_Rhmol11G0031500</name>
</gene>
<evidence type="ECO:0000313" key="2">
    <source>
        <dbReference type="Proteomes" id="UP001062846"/>
    </source>
</evidence>